<dbReference type="AlphaFoldDB" id="X0S1Z3"/>
<dbReference type="EMBL" id="BARS01005549">
    <property type="protein sequence ID" value="GAF75093.1"/>
    <property type="molecule type" value="Genomic_DNA"/>
</dbReference>
<comment type="caution">
    <text evidence="1">The sequence shown here is derived from an EMBL/GenBank/DDBJ whole genome shotgun (WGS) entry which is preliminary data.</text>
</comment>
<proteinExistence type="predicted"/>
<organism evidence="1">
    <name type="scientific">marine sediment metagenome</name>
    <dbReference type="NCBI Taxonomy" id="412755"/>
    <lineage>
        <taxon>unclassified sequences</taxon>
        <taxon>metagenomes</taxon>
        <taxon>ecological metagenomes</taxon>
    </lineage>
</organism>
<name>X0S1Z3_9ZZZZ</name>
<reference evidence="1" key="1">
    <citation type="journal article" date="2014" name="Front. Microbiol.">
        <title>High frequency of phylogenetically diverse reductive dehalogenase-homologous genes in deep subseafloor sedimentary metagenomes.</title>
        <authorList>
            <person name="Kawai M."/>
            <person name="Futagami T."/>
            <person name="Toyoda A."/>
            <person name="Takaki Y."/>
            <person name="Nishi S."/>
            <person name="Hori S."/>
            <person name="Arai W."/>
            <person name="Tsubouchi T."/>
            <person name="Morono Y."/>
            <person name="Uchiyama I."/>
            <person name="Ito T."/>
            <person name="Fujiyama A."/>
            <person name="Inagaki F."/>
            <person name="Takami H."/>
        </authorList>
    </citation>
    <scope>NUCLEOTIDE SEQUENCE</scope>
    <source>
        <strain evidence="1">Expedition CK06-06</strain>
    </source>
</reference>
<protein>
    <submittedName>
        <fullName evidence="1">Uncharacterized protein</fullName>
    </submittedName>
</protein>
<gene>
    <name evidence="1" type="ORF">S01H1_10884</name>
</gene>
<evidence type="ECO:0000313" key="1">
    <source>
        <dbReference type="EMBL" id="GAF75093.1"/>
    </source>
</evidence>
<accession>X0S1Z3</accession>
<sequence length="96" mass="11125">NNMINTKKTTIIETTWDYKLEYAIFTFSQRDGGVIRMELHGESPVEFDNNELDSFIDGMTAFRDALKDNKKIPEKEFIVSEEEAEAVIAHTYKESE</sequence>
<feature type="non-terminal residue" evidence="1">
    <location>
        <position position="1"/>
    </location>
</feature>